<organism evidence="2 3">
    <name type="scientific">Kroppenstedtia eburnea</name>
    <dbReference type="NCBI Taxonomy" id="714067"/>
    <lineage>
        <taxon>Bacteria</taxon>
        <taxon>Bacillati</taxon>
        <taxon>Bacillota</taxon>
        <taxon>Bacilli</taxon>
        <taxon>Bacillales</taxon>
        <taxon>Thermoactinomycetaceae</taxon>
        <taxon>Kroppenstedtia</taxon>
    </lineage>
</organism>
<sequence length="203" mass="22873">MSVKNIVIISVSSLLLLIIGIFYYLQSGGEEINQPIPSHVDPMSAKDLVKAANPYVKEYGGNEIFDLGEVRLMMNGSSPDKAELWYKGQAEGEKVPRVLTVEMDLKKNQITWIREQDRDSKIEPVAIDLKKWMVDSKEAIQIATEALKTENEQLNYQVDSVYLNGESNPPMCIVRLSAAKKYYSVFIDMQTGKVLSKELLPSQ</sequence>
<reference evidence="3" key="1">
    <citation type="submission" date="2017-01" db="EMBL/GenBank/DDBJ databases">
        <authorList>
            <person name="Varghese N."/>
            <person name="Submissions S."/>
        </authorList>
    </citation>
    <scope>NUCLEOTIDE SEQUENCE [LARGE SCALE GENOMIC DNA]</scope>
    <source>
        <strain evidence="3">DSM 45196</strain>
    </source>
</reference>
<evidence type="ECO:0000313" key="2">
    <source>
        <dbReference type="EMBL" id="SIS90517.1"/>
    </source>
</evidence>
<dbReference type="OrthoDB" id="3035521at2"/>
<feature type="transmembrane region" description="Helical" evidence="1">
    <location>
        <begin position="6"/>
        <end position="25"/>
    </location>
</feature>
<evidence type="ECO:0000313" key="3">
    <source>
        <dbReference type="Proteomes" id="UP000186795"/>
    </source>
</evidence>
<dbReference type="EMBL" id="FTOD01000007">
    <property type="protein sequence ID" value="SIS90517.1"/>
    <property type="molecule type" value="Genomic_DNA"/>
</dbReference>
<keyword evidence="1" id="KW-1133">Transmembrane helix</keyword>
<gene>
    <name evidence="2" type="ORF">SAMN05421790_107101</name>
</gene>
<dbReference type="RefSeq" id="WP_076525321.1">
    <property type="nucleotide sequence ID" value="NZ_CP048103.1"/>
</dbReference>
<name>A0A1N7MWL9_9BACL</name>
<evidence type="ECO:0008006" key="4">
    <source>
        <dbReference type="Google" id="ProtNLM"/>
    </source>
</evidence>
<protein>
    <recommendedName>
        <fullName evidence="4">Peptidase propeptide and YPEB domain-containing protein</fullName>
    </recommendedName>
</protein>
<evidence type="ECO:0000256" key="1">
    <source>
        <dbReference type="SAM" id="Phobius"/>
    </source>
</evidence>
<proteinExistence type="predicted"/>
<dbReference type="AlphaFoldDB" id="A0A1N7MWL9"/>
<accession>A0A1N7MWL9</accession>
<keyword evidence="1" id="KW-0472">Membrane</keyword>
<keyword evidence="3" id="KW-1185">Reference proteome</keyword>
<keyword evidence="1" id="KW-0812">Transmembrane</keyword>
<dbReference type="Proteomes" id="UP000186795">
    <property type="component" value="Unassembled WGS sequence"/>
</dbReference>